<evidence type="ECO:0000313" key="2">
    <source>
        <dbReference type="EMBL" id="QYA18567.1"/>
    </source>
</evidence>
<organism evidence="2">
    <name type="scientific">Clandestinovirus</name>
    <dbReference type="NCBI Taxonomy" id="2831644"/>
    <lineage>
        <taxon>Viruses</taxon>
    </lineage>
</organism>
<sequence>MQPEISISCHIRIARISRRTLIIGSDDLLRQYRRSSEHFASFLSKQVGASCSVSEEDDNIISLPFPADRAFAVQYFQDYIRKRVQCFRCKTLDTVVGKFARTQVLLCFNCGNRVFDWSE</sequence>
<feature type="domain" description="Translation initiation factor IF2/IF5" evidence="1">
    <location>
        <begin position="10"/>
        <end position="113"/>
    </location>
</feature>
<dbReference type="SMART" id="SM00653">
    <property type="entry name" value="eIF2B_5"/>
    <property type="match status" value="1"/>
</dbReference>
<dbReference type="InterPro" id="IPR002735">
    <property type="entry name" value="Transl_init_fac_IF2/IF5_dom"/>
</dbReference>
<dbReference type="SUPFAM" id="SSF75689">
    <property type="entry name" value="Zinc-binding domain of translation initiation factor 2 beta"/>
    <property type="match status" value="1"/>
</dbReference>
<dbReference type="InterPro" id="IPR016189">
    <property type="entry name" value="Transl_init_fac_IF2/IF5_N"/>
</dbReference>
<proteinExistence type="predicted"/>
<dbReference type="SUPFAM" id="SSF100966">
    <property type="entry name" value="Translation initiation factor 2 beta, aIF2beta, N-terminal domain"/>
    <property type="match status" value="1"/>
</dbReference>
<name>A0A8F8KLY0_9VIRU</name>
<protein>
    <submittedName>
        <fullName evidence="2">Translation initiation factor 2, beta subunit (eIF-2beta)/eIF-5 N-terminal domain</fullName>
    </submittedName>
</protein>
<evidence type="ECO:0000259" key="1">
    <source>
        <dbReference type="SMART" id="SM00653"/>
    </source>
</evidence>
<gene>
    <name evidence="2" type="ORF">KOM_12_298</name>
</gene>
<accession>A0A8F8KLY0</accession>
<keyword evidence="2" id="KW-0648">Protein biosynthesis</keyword>
<dbReference type="EMBL" id="MZ420154">
    <property type="protein sequence ID" value="QYA18567.1"/>
    <property type="molecule type" value="Genomic_DNA"/>
</dbReference>
<dbReference type="Gene3D" id="3.30.30.170">
    <property type="match status" value="1"/>
</dbReference>
<dbReference type="Pfam" id="PF01873">
    <property type="entry name" value="eIF-5_eIF-2B"/>
    <property type="match status" value="1"/>
</dbReference>
<reference evidence="2" key="1">
    <citation type="submission" date="2021-06" db="EMBL/GenBank/DDBJ databases">
        <authorList>
            <person name="Rolland C."/>
        </authorList>
    </citation>
    <scope>NUCLEOTIDE SEQUENCE</scope>
    <source>
        <strain evidence="2">347.936635</strain>
    </source>
</reference>
<keyword evidence="2" id="KW-0396">Initiation factor</keyword>
<dbReference type="InterPro" id="IPR016190">
    <property type="entry name" value="Transl_init_fac_IF2/IF5_Zn-bd"/>
</dbReference>